<sequence length="62" mass="7412">MNYEYFKRLITDMKAENNPYVSFTFVEMQINMLWMMGQLTLNQKEELLAIIHPPVEIVEEGE</sequence>
<accession>A0AAC9WG08</accession>
<dbReference type="EMBL" id="CP020559">
    <property type="protein sequence ID" value="ARE87403.1"/>
    <property type="molecule type" value="Genomic_DNA"/>
</dbReference>
<dbReference type="AlphaFoldDB" id="A0AAC9WG08"/>
<dbReference type="RefSeq" id="WP_070969370.1">
    <property type="nucleotide sequence ID" value="NZ_CP017603.1"/>
</dbReference>
<evidence type="ECO:0000313" key="1">
    <source>
        <dbReference type="EMBL" id="AOY76924.1"/>
    </source>
</evidence>
<evidence type="ECO:0000313" key="3">
    <source>
        <dbReference type="Proteomes" id="UP000177894"/>
    </source>
</evidence>
<evidence type="ECO:0000313" key="4">
    <source>
        <dbReference type="Proteomes" id="UP000192478"/>
    </source>
</evidence>
<dbReference type="Proteomes" id="UP000192478">
    <property type="component" value="Chromosome"/>
</dbReference>
<reference evidence="1 3" key="1">
    <citation type="submission" date="2016-10" db="EMBL/GenBank/DDBJ databases">
        <title>Complete Genome Sequence of Acetogen Clostridium formicoaceticum ATCC 27076.</title>
        <authorList>
            <person name="Bao T."/>
            <person name="Cheng C."/>
            <person name="Zhao J."/>
            <person name="Yang S.-T."/>
            <person name="Wang J."/>
            <person name="Wang M."/>
        </authorList>
    </citation>
    <scope>NUCLEOTIDE SEQUENCE [LARGE SCALE GENOMIC DNA]</scope>
    <source>
        <strain evidence="1 3">ATCC 27076</strain>
    </source>
</reference>
<evidence type="ECO:0000313" key="2">
    <source>
        <dbReference type="EMBL" id="ARE87403.1"/>
    </source>
</evidence>
<gene>
    <name evidence="1" type="ORF">BJL90_14300</name>
    <name evidence="2" type="ORF">CLFO_18030</name>
</gene>
<organism evidence="2 4">
    <name type="scientific">Clostridium formicaceticum</name>
    <dbReference type="NCBI Taxonomy" id="1497"/>
    <lineage>
        <taxon>Bacteria</taxon>
        <taxon>Bacillati</taxon>
        <taxon>Bacillota</taxon>
        <taxon>Clostridia</taxon>
        <taxon>Eubacteriales</taxon>
        <taxon>Clostridiaceae</taxon>
        <taxon>Clostridium</taxon>
    </lineage>
</organism>
<dbReference type="Proteomes" id="UP000177894">
    <property type="component" value="Chromosome"/>
</dbReference>
<dbReference type="KEGG" id="cfm:BJL90_14300"/>
<dbReference type="EMBL" id="CP017603">
    <property type="protein sequence ID" value="AOY76924.1"/>
    <property type="molecule type" value="Genomic_DNA"/>
</dbReference>
<keyword evidence="3" id="KW-1185">Reference proteome</keyword>
<name>A0AAC9WG08_9CLOT</name>
<reference evidence="2 4" key="2">
    <citation type="submission" date="2017-03" db="EMBL/GenBank/DDBJ databases">
        <title>Complete sequence of Clostridium formicaceticum DSM 92.</title>
        <authorList>
            <person name="Poehlein A."/>
            <person name="Karl M."/>
            <person name="Bengelsdorf F.R."/>
            <person name="Duerre P."/>
            <person name="Daniel R."/>
        </authorList>
    </citation>
    <scope>NUCLEOTIDE SEQUENCE [LARGE SCALE GENOMIC DNA]</scope>
    <source>
        <strain evidence="2 4">DSM 92</strain>
    </source>
</reference>
<proteinExistence type="predicted"/>
<protein>
    <submittedName>
        <fullName evidence="2">Uncharacterized protein</fullName>
    </submittedName>
</protein>